<feature type="region of interest" description="Disordered" evidence="4">
    <location>
        <begin position="1"/>
        <end position="50"/>
    </location>
</feature>
<evidence type="ECO:0000313" key="6">
    <source>
        <dbReference type="EMBL" id="MCP2332570.1"/>
    </source>
</evidence>
<dbReference type="GO" id="GO:0003677">
    <property type="term" value="F:DNA binding"/>
    <property type="evidence" value="ECO:0007669"/>
    <property type="project" value="UniProtKB-KW"/>
</dbReference>
<dbReference type="PROSITE" id="PS01124">
    <property type="entry name" value="HTH_ARAC_FAMILY_2"/>
    <property type="match status" value="1"/>
</dbReference>
<feature type="compositionally biased region" description="Polar residues" evidence="4">
    <location>
        <begin position="35"/>
        <end position="45"/>
    </location>
</feature>
<gene>
    <name evidence="6" type="ORF">G443_002840</name>
</gene>
<protein>
    <submittedName>
        <fullName evidence="6">AraC-type DNA-binding protein</fullName>
    </submittedName>
</protein>
<evidence type="ECO:0000256" key="4">
    <source>
        <dbReference type="SAM" id="MobiDB-lite"/>
    </source>
</evidence>
<dbReference type="Proteomes" id="UP000791080">
    <property type="component" value="Unassembled WGS sequence"/>
</dbReference>
<feature type="domain" description="HTH araC/xylS-type" evidence="5">
    <location>
        <begin position="177"/>
        <end position="279"/>
    </location>
</feature>
<sequence length="290" mass="30477">MSATTDTGGRAERGDTSWHPGSAGGPSRLPAGQGRATSAVRTGSSYREHPATSLWPGLAVRWTQRVPDGTRHHQLVLPDGAADVVVWDSGVVELVGPTMAPVVVGLAGGSRCRAIRVRPGALSAVFGVPASLLRDEVLPLDAVLSPAAARELTGLALGEPGAAGATRTRWACSAPDPRVRRTVDRLARDPAARVERMAADLGVSGRQLRRLVLAHAGLGPKELHRTFRLHRFLRLAESPHRQRRSLAGLAGEAGYADQAHLSREVRALSALSPGDLLRHRAGEDGVTGAG</sequence>
<dbReference type="InterPro" id="IPR046532">
    <property type="entry name" value="DUF6597"/>
</dbReference>
<evidence type="ECO:0000256" key="1">
    <source>
        <dbReference type="ARBA" id="ARBA00023015"/>
    </source>
</evidence>
<evidence type="ECO:0000313" key="7">
    <source>
        <dbReference type="Proteomes" id="UP000791080"/>
    </source>
</evidence>
<keyword evidence="1" id="KW-0805">Transcription regulation</keyword>
<organism evidence="6 7">
    <name type="scientific">Actinoalloteichus caeruleus DSM 43889</name>
    <dbReference type="NCBI Taxonomy" id="1120930"/>
    <lineage>
        <taxon>Bacteria</taxon>
        <taxon>Bacillati</taxon>
        <taxon>Actinomycetota</taxon>
        <taxon>Actinomycetes</taxon>
        <taxon>Pseudonocardiales</taxon>
        <taxon>Pseudonocardiaceae</taxon>
        <taxon>Actinoalloteichus</taxon>
        <taxon>Actinoalloteichus cyanogriseus</taxon>
    </lineage>
</organism>
<proteinExistence type="predicted"/>
<dbReference type="EMBL" id="AUBJ02000001">
    <property type="protein sequence ID" value="MCP2332570.1"/>
    <property type="molecule type" value="Genomic_DNA"/>
</dbReference>
<keyword evidence="7" id="KW-1185">Reference proteome</keyword>
<dbReference type="RefSeq" id="WP_051313381.1">
    <property type="nucleotide sequence ID" value="NZ_AUBJ02000001.1"/>
</dbReference>
<reference evidence="6 7" key="1">
    <citation type="submission" date="2013-07" db="EMBL/GenBank/DDBJ databases">
        <authorList>
            <consortium name="DOE Joint Genome Institute"/>
            <person name="Reeve W."/>
            <person name="Huntemann M."/>
            <person name="Han J."/>
            <person name="Chen A."/>
            <person name="Kyrpides N."/>
            <person name="Mavromatis K."/>
            <person name="Markowitz V."/>
            <person name="Palaniappan K."/>
            <person name="Ivanova N."/>
            <person name="Schaumberg A."/>
            <person name="Pati A."/>
            <person name="Liolios K."/>
            <person name="Nordberg H.P."/>
            <person name="Cantor M.N."/>
            <person name="Hua S.X."/>
            <person name="Woyke T."/>
        </authorList>
    </citation>
    <scope>NUCLEOTIDE SEQUENCE [LARGE SCALE GENOMIC DNA]</scope>
    <source>
        <strain evidence="6 7">DSM 43889</strain>
    </source>
</reference>
<evidence type="ECO:0000256" key="3">
    <source>
        <dbReference type="ARBA" id="ARBA00023163"/>
    </source>
</evidence>
<dbReference type="PANTHER" id="PTHR46796">
    <property type="entry name" value="HTH-TYPE TRANSCRIPTIONAL ACTIVATOR RHAS-RELATED"/>
    <property type="match status" value="1"/>
</dbReference>
<dbReference type="Pfam" id="PF12833">
    <property type="entry name" value="HTH_18"/>
    <property type="match status" value="1"/>
</dbReference>
<name>A0ABT1JJ78_ACTCY</name>
<evidence type="ECO:0000256" key="2">
    <source>
        <dbReference type="ARBA" id="ARBA00023125"/>
    </source>
</evidence>
<dbReference type="InterPro" id="IPR018060">
    <property type="entry name" value="HTH_AraC"/>
</dbReference>
<dbReference type="Gene3D" id="1.10.10.60">
    <property type="entry name" value="Homeodomain-like"/>
    <property type="match status" value="1"/>
</dbReference>
<accession>A0ABT1JJ78</accession>
<keyword evidence="3" id="KW-0804">Transcription</keyword>
<dbReference type="Pfam" id="PF20240">
    <property type="entry name" value="DUF6597"/>
    <property type="match status" value="1"/>
</dbReference>
<dbReference type="InterPro" id="IPR050204">
    <property type="entry name" value="AraC_XylS_family_regulators"/>
</dbReference>
<dbReference type="SMART" id="SM00342">
    <property type="entry name" value="HTH_ARAC"/>
    <property type="match status" value="1"/>
</dbReference>
<reference evidence="6 7" key="2">
    <citation type="submission" date="2022-06" db="EMBL/GenBank/DDBJ databases">
        <title>Genomic Encyclopedia of Type Strains, Phase I: the one thousand microbial genomes (KMG-I) project.</title>
        <authorList>
            <person name="Kyrpides N."/>
        </authorList>
    </citation>
    <scope>NUCLEOTIDE SEQUENCE [LARGE SCALE GENOMIC DNA]</scope>
    <source>
        <strain evidence="6 7">DSM 43889</strain>
    </source>
</reference>
<dbReference type="PANTHER" id="PTHR46796:SF15">
    <property type="entry name" value="BLL1074 PROTEIN"/>
    <property type="match status" value="1"/>
</dbReference>
<evidence type="ECO:0000259" key="5">
    <source>
        <dbReference type="PROSITE" id="PS01124"/>
    </source>
</evidence>
<comment type="caution">
    <text evidence="6">The sequence shown here is derived from an EMBL/GenBank/DDBJ whole genome shotgun (WGS) entry which is preliminary data.</text>
</comment>
<keyword evidence="2 6" id="KW-0238">DNA-binding</keyword>